<evidence type="ECO:0000313" key="10">
    <source>
        <dbReference type="Proteomes" id="UP000295783"/>
    </source>
</evidence>
<keyword evidence="2" id="KW-0285">Flavoprotein</keyword>
<dbReference type="GO" id="GO:0048038">
    <property type="term" value="F:quinone binding"/>
    <property type="evidence" value="ECO:0007669"/>
    <property type="project" value="UniProtKB-KW"/>
</dbReference>
<evidence type="ECO:0000256" key="6">
    <source>
        <dbReference type="ARBA" id="ARBA00023002"/>
    </source>
</evidence>
<evidence type="ECO:0000259" key="8">
    <source>
        <dbReference type="Pfam" id="PF07992"/>
    </source>
</evidence>
<evidence type="ECO:0000313" key="9">
    <source>
        <dbReference type="EMBL" id="TDQ85508.1"/>
    </source>
</evidence>
<dbReference type="SUPFAM" id="SSF52799">
    <property type="entry name" value="(Phosphotyrosine protein) phosphatases II"/>
    <property type="match status" value="1"/>
</dbReference>
<dbReference type="GO" id="GO:0071949">
    <property type="term" value="F:FAD binding"/>
    <property type="evidence" value="ECO:0007669"/>
    <property type="project" value="TreeGrafter"/>
</dbReference>
<gene>
    <name evidence="9" type="ORF">A8950_0295</name>
</gene>
<organism evidence="9 10">
    <name type="scientific">Dongia mobilis</name>
    <dbReference type="NCBI Taxonomy" id="578943"/>
    <lineage>
        <taxon>Bacteria</taxon>
        <taxon>Pseudomonadati</taxon>
        <taxon>Pseudomonadota</taxon>
        <taxon>Alphaproteobacteria</taxon>
        <taxon>Rhodospirillales</taxon>
        <taxon>Dongiaceae</taxon>
        <taxon>Dongia</taxon>
    </lineage>
</organism>
<comment type="cofactor">
    <cofactor evidence="1">
        <name>FAD</name>
        <dbReference type="ChEBI" id="CHEBI:57692"/>
    </cofactor>
</comment>
<comment type="caution">
    <text evidence="9">The sequence shown here is derived from an EMBL/GenBank/DDBJ whole genome shotgun (WGS) entry which is preliminary data.</text>
</comment>
<dbReference type="EMBL" id="SNYW01000002">
    <property type="protein sequence ID" value="TDQ85508.1"/>
    <property type="molecule type" value="Genomic_DNA"/>
</dbReference>
<dbReference type="NCBIfam" id="TIGR01244">
    <property type="entry name" value="TIGR01244 family sulfur transferase"/>
    <property type="match status" value="1"/>
</dbReference>
<dbReference type="Pfam" id="PF07992">
    <property type="entry name" value="Pyr_redox_2"/>
    <property type="match status" value="1"/>
</dbReference>
<reference evidence="9 10" key="1">
    <citation type="submission" date="2019-03" db="EMBL/GenBank/DDBJ databases">
        <title>Genomic Encyclopedia of Type Strains, Phase III (KMG-III): the genomes of soil and plant-associated and newly described type strains.</title>
        <authorList>
            <person name="Whitman W."/>
        </authorList>
    </citation>
    <scope>NUCLEOTIDE SEQUENCE [LARGE SCALE GENOMIC DNA]</scope>
    <source>
        <strain evidence="9 10">CGMCC 1.7660</strain>
    </source>
</reference>
<evidence type="ECO:0000256" key="5">
    <source>
        <dbReference type="ARBA" id="ARBA00022946"/>
    </source>
</evidence>
<dbReference type="OrthoDB" id="9805710at2"/>
<protein>
    <submittedName>
        <fullName evidence="9">Sulfide:quinone oxidoreductase</fullName>
    </submittedName>
</protein>
<dbReference type="InterPro" id="IPR029021">
    <property type="entry name" value="Prot-tyrosine_phosphatase-like"/>
</dbReference>
<dbReference type="InterPro" id="IPR023753">
    <property type="entry name" value="FAD/NAD-binding_dom"/>
</dbReference>
<dbReference type="Gene3D" id="3.90.190.10">
    <property type="entry name" value="Protein tyrosine phosphatase superfamily"/>
    <property type="match status" value="1"/>
</dbReference>
<feature type="domain" description="FAD/NAD(P)-binding" evidence="8">
    <location>
        <begin position="162"/>
        <end position="278"/>
    </location>
</feature>
<dbReference type="GO" id="GO:0016787">
    <property type="term" value="F:hydrolase activity"/>
    <property type="evidence" value="ECO:0007669"/>
    <property type="project" value="InterPro"/>
</dbReference>
<sequence length="585" mass="63193">MQQMRRLTPFLSVAPQISEADIGTLASRGYHAIINNRPDNEGEGQPPAAALAAAARRHGLDYRHIPVVSGQVTDADIAAFREAMAEIKGPVLAFCRTGTRSTTLWALTEAARLDPAVIIGTAADAGYDLNPLRPRLEALWQAGADATTTPATPTPKPAARRFDIVVVGGGAAGCAVTASLLKRRRRLDIAIIEPKEIHYYQPGWTLVGGGVFDRAATSRPMQACIPAGAKWIKAAVAGFEPAANQVILEDGSAVGYDALIVAAGLELRWDMIEGLRETLGRNGVTSNYLFDLAPYTWELVQNLKGGTALFTQPPMPIKCAGAPQKAMYLSCNHWERQGRLKEMKVELNNAGGVLFGVADYVPSLMRYVERYGANLAFNSNLKAVDGHARTATFEVKQADGSLTRVTKPFDMIHVVPPQTAPEFIRKSPLADNAGWVDVDPETLRHKSFGNVFALGDVGSTPNAKTAAAVRKQAPIVAVNALAMLDGGEPRAVYDGYGSCPLTVERGKVVMAEFGYGGKLLPSFPWDSTRPRWSAWFAKVSLLPWLYFDVMLKGREWLASPRILPHRPQPHEAAAACIDPGAQKLK</sequence>
<dbReference type="PANTHER" id="PTHR10632">
    <property type="entry name" value="SULFIDE:QUINONE OXIDOREDUCTASE"/>
    <property type="match status" value="1"/>
</dbReference>
<dbReference type="PANTHER" id="PTHR10632:SF2">
    <property type="entry name" value="SULFIDE:QUINONE OXIDOREDUCTASE, MITOCHONDRIAL"/>
    <property type="match status" value="1"/>
</dbReference>
<dbReference type="CDD" id="cd14503">
    <property type="entry name" value="PTP-bact"/>
    <property type="match status" value="1"/>
</dbReference>
<keyword evidence="10" id="KW-1185">Reference proteome</keyword>
<dbReference type="GO" id="GO:0070224">
    <property type="term" value="F:sulfide:quinone oxidoreductase activity"/>
    <property type="evidence" value="ECO:0007669"/>
    <property type="project" value="TreeGrafter"/>
</dbReference>
<keyword evidence="5" id="KW-0809">Transit peptide</keyword>
<evidence type="ECO:0000256" key="2">
    <source>
        <dbReference type="ARBA" id="ARBA00022630"/>
    </source>
</evidence>
<dbReference type="Gene3D" id="3.50.50.60">
    <property type="entry name" value="FAD/NAD(P)-binding domain"/>
    <property type="match status" value="2"/>
</dbReference>
<dbReference type="AlphaFoldDB" id="A0A4R6WSS0"/>
<dbReference type="GO" id="GO:0070221">
    <property type="term" value="P:sulfide oxidation, using sulfide:quinone oxidoreductase"/>
    <property type="evidence" value="ECO:0007669"/>
    <property type="project" value="TreeGrafter"/>
</dbReference>
<evidence type="ECO:0000256" key="4">
    <source>
        <dbReference type="ARBA" id="ARBA00022827"/>
    </source>
</evidence>
<dbReference type="Proteomes" id="UP000295783">
    <property type="component" value="Unassembled WGS sequence"/>
</dbReference>
<evidence type="ECO:0000256" key="3">
    <source>
        <dbReference type="ARBA" id="ARBA00022719"/>
    </source>
</evidence>
<dbReference type="InterPro" id="IPR005939">
    <property type="entry name" value="BLH_phosphatase-like"/>
</dbReference>
<dbReference type="SUPFAM" id="SSF51905">
    <property type="entry name" value="FAD/NAD(P)-binding domain"/>
    <property type="match status" value="2"/>
</dbReference>
<evidence type="ECO:0000256" key="1">
    <source>
        <dbReference type="ARBA" id="ARBA00001974"/>
    </source>
</evidence>
<dbReference type="InterPro" id="IPR036188">
    <property type="entry name" value="FAD/NAD-bd_sf"/>
</dbReference>
<keyword evidence="6" id="KW-0560">Oxidoreductase</keyword>
<dbReference type="FunFam" id="3.50.50.60:FF:000034">
    <property type="entry name" value="sulfide:quinone oxidoreductase, mitochondrial"/>
    <property type="match status" value="1"/>
</dbReference>
<keyword evidence="3" id="KW-0874">Quinone</keyword>
<keyword evidence="4" id="KW-0274">FAD</keyword>
<dbReference type="InterPro" id="IPR015904">
    <property type="entry name" value="Sulphide_quinone_reductase"/>
</dbReference>
<dbReference type="RefSeq" id="WP_133611730.1">
    <property type="nucleotide sequence ID" value="NZ_SNYW01000002.1"/>
</dbReference>
<accession>A0A4R6WSS0</accession>
<evidence type="ECO:0000259" key="7">
    <source>
        <dbReference type="Pfam" id="PF04273"/>
    </source>
</evidence>
<name>A0A4R6WSS0_9PROT</name>
<proteinExistence type="predicted"/>
<dbReference type="Pfam" id="PF04273">
    <property type="entry name" value="BLH_phosphatase"/>
    <property type="match status" value="1"/>
</dbReference>
<feature type="domain" description="Beta-lactamase hydrolase-like protein phosphatase-like" evidence="7">
    <location>
        <begin position="4"/>
        <end position="110"/>
    </location>
</feature>